<evidence type="ECO:0000256" key="1">
    <source>
        <dbReference type="SAM" id="MobiDB-lite"/>
    </source>
</evidence>
<comment type="caution">
    <text evidence="2">The sequence shown here is derived from an EMBL/GenBank/DDBJ whole genome shotgun (WGS) entry which is preliminary data.</text>
</comment>
<name>A0A545UXX4_9HYPO</name>
<sequence length="85" mass="9430">MMGSNSNHGYRCLDHRGERGVNLRSASSKGIVRPPSFAQACASTPSSNRTWDDKFAGHLAPSPPRLFARGFERRGDRPRQPRLPP</sequence>
<organism evidence="2 3">
    <name type="scientific">Cordyceps javanica</name>
    <dbReference type="NCBI Taxonomy" id="43265"/>
    <lineage>
        <taxon>Eukaryota</taxon>
        <taxon>Fungi</taxon>
        <taxon>Dikarya</taxon>
        <taxon>Ascomycota</taxon>
        <taxon>Pezizomycotina</taxon>
        <taxon>Sordariomycetes</taxon>
        <taxon>Hypocreomycetidae</taxon>
        <taxon>Hypocreales</taxon>
        <taxon>Cordycipitaceae</taxon>
        <taxon>Cordyceps</taxon>
    </lineage>
</organism>
<reference evidence="2 3" key="1">
    <citation type="journal article" date="2019" name="Appl. Microbiol. Biotechnol.">
        <title>Genome sequence of Isaria javanica and comparative genome analysis insights into family S53 peptidase evolution in fungal entomopathogens.</title>
        <authorList>
            <person name="Lin R."/>
            <person name="Zhang X."/>
            <person name="Xin B."/>
            <person name="Zou M."/>
            <person name="Gao Y."/>
            <person name="Qin F."/>
            <person name="Hu Q."/>
            <person name="Xie B."/>
            <person name="Cheng X."/>
        </authorList>
    </citation>
    <scope>NUCLEOTIDE SEQUENCE [LARGE SCALE GENOMIC DNA]</scope>
    <source>
        <strain evidence="2 3">IJ1G</strain>
    </source>
</reference>
<dbReference type="Proteomes" id="UP000315783">
    <property type="component" value="Unassembled WGS sequence"/>
</dbReference>
<dbReference type="EMBL" id="SPUK01000010">
    <property type="protein sequence ID" value="TQV94303.1"/>
    <property type="molecule type" value="Genomic_DNA"/>
</dbReference>
<feature type="region of interest" description="Disordered" evidence="1">
    <location>
        <begin position="56"/>
        <end position="85"/>
    </location>
</feature>
<dbReference type="AlphaFoldDB" id="A0A545UXX4"/>
<proteinExistence type="predicted"/>
<evidence type="ECO:0000313" key="2">
    <source>
        <dbReference type="EMBL" id="TQV94303.1"/>
    </source>
</evidence>
<evidence type="ECO:0000313" key="3">
    <source>
        <dbReference type="Proteomes" id="UP000315783"/>
    </source>
</evidence>
<feature type="compositionally biased region" description="Basic and acidic residues" evidence="1">
    <location>
        <begin position="70"/>
        <end position="79"/>
    </location>
</feature>
<gene>
    <name evidence="2" type="ORF">IF1G_07182</name>
</gene>
<keyword evidence="3" id="KW-1185">Reference proteome</keyword>
<protein>
    <submittedName>
        <fullName evidence="2">Uncharacterized protein</fullName>
    </submittedName>
</protein>
<accession>A0A545UXX4</accession>